<evidence type="ECO:0000259" key="3">
    <source>
        <dbReference type="PROSITE" id="PS50290"/>
    </source>
</evidence>
<dbReference type="CDD" id="cd05163">
    <property type="entry name" value="PIKK_TRRAP"/>
    <property type="match status" value="1"/>
</dbReference>
<dbReference type="Pfam" id="PF20175">
    <property type="entry name" value="Tra1_central"/>
    <property type="match status" value="1"/>
</dbReference>
<evidence type="ECO:0000259" key="4">
    <source>
        <dbReference type="PROSITE" id="PS51189"/>
    </source>
</evidence>
<dbReference type="InterPro" id="IPR036940">
    <property type="entry name" value="PI3/4_kinase_cat_sf"/>
</dbReference>
<comment type="caution">
    <text evidence="6">The sequence shown here is derived from an EMBL/GenBank/DDBJ whole genome shotgun (WGS) entry which is preliminary data.</text>
</comment>
<dbReference type="InterPro" id="IPR046805">
    <property type="entry name" value="Tra1_ring"/>
</dbReference>
<name>A0A9W8EC88_9FUNG</name>
<dbReference type="EMBL" id="JANBQB010000001">
    <property type="protein sequence ID" value="KAJ1985392.1"/>
    <property type="molecule type" value="Genomic_DNA"/>
</dbReference>
<dbReference type="Proteomes" id="UP001151582">
    <property type="component" value="Unassembled WGS sequence"/>
</dbReference>
<feature type="domain" description="FATC" evidence="5">
    <location>
        <begin position="4045"/>
        <end position="4077"/>
    </location>
</feature>
<dbReference type="InterPro" id="IPR050517">
    <property type="entry name" value="DDR_Repair_Kinase"/>
</dbReference>
<evidence type="ECO:0000256" key="1">
    <source>
        <dbReference type="ARBA" id="ARBA00007234"/>
    </source>
</evidence>
<dbReference type="Pfam" id="PF02259">
    <property type="entry name" value="FAT"/>
    <property type="match status" value="1"/>
</dbReference>
<dbReference type="GO" id="GO:0006355">
    <property type="term" value="P:regulation of DNA-templated transcription"/>
    <property type="evidence" value="ECO:0007669"/>
    <property type="project" value="TreeGrafter"/>
</dbReference>
<evidence type="ECO:0000259" key="5">
    <source>
        <dbReference type="PROSITE" id="PS51190"/>
    </source>
</evidence>
<feature type="compositionally biased region" description="Polar residues" evidence="2">
    <location>
        <begin position="594"/>
        <end position="607"/>
    </location>
</feature>
<feature type="domain" description="FAT" evidence="4">
    <location>
        <begin position="2913"/>
        <end position="3479"/>
    </location>
</feature>
<feature type="compositionally biased region" description="Polar residues" evidence="2">
    <location>
        <begin position="1395"/>
        <end position="1420"/>
    </location>
</feature>
<gene>
    <name evidence="6" type="primary">TRA1</name>
    <name evidence="6" type="ORF">H4R34_000046</name>
</gene>
<comment type="similarity">
    <text evidence="1">Belongs to the PI3/PI4-kinase family. TRA1 subfamily.</text>
</comment>
<dbReference type="GO" id="GO:0035267">
    <property type="term" value="C:NuA4 histone acetyltransferase complex"/>
    <property type="evidence" value="ECO:0007669"/>
    <property type="project" value="TreeGrafter"/>
</dbReference>
<feature type="compositionally biased region" description="Polar residues" evidence="2">
    <location>
        <begin position="1313"/>
        <end position="1323"/>
    </location>
</feature>
<dbReference type="SUPFAM" id="SSF48371">
    <property type="entry name" value="ARM repeat"/>
    <property type="match status" value="1"/>
</dbReference>
<feature type="compositionally biased region" description="Low complexity" evidence="2">
    <location>
        <begin position="1380"/>
        <end position="1394"/>
    </location>
</feature>
<dbReference type="SUPFAM" id="SSF56112">
    <property type="entry name" value="Protein kinase-like (PK-like)"/>
    <property type="match status" value="1"/>
</dbReference>
<feature type="region of interest" description="Disordered" evidence="2">
    <location>
        <begin position="3493"/>
        <end position="3534"/>
    </location>
</feature>
<keyword evidence="7" id="KW-1185">Reference proteome</keyword>
<dbReference type="InterPro" id="IPR003151">
    <property type="entry name" value="PIK-rel_kinase_FAT"/>
</dbReference>
<feature type="region of interest" description="Disordered" evidence="2">
    <location>
        <begin position="1313"/>
        <end position="1438"/>
    </location>
</feature>
<dbReference type="Pfam" id="PF02260">
    <property type="entry name" value="FATC"/>
    <property type="match status" value="1"/>
</dbReference>
<dbReference type="Pfam" id="PF20206">
    <property type="entry name" value="Tra1_ring"/>
    <property type="match status" value="1"/>
</dbReference>
<evidence type="ECO:0000313" key="6">
    <source>
        <dbReference type="EMBL" id="KAJ1985392.1"/>
    </source>
</evidence>
<feature type="region of interest" description="Disordered" evidence="2">
    <location>
        <begin position="587"/>
        <end position="616"/>
    </location>
</feature>
<dbReference type="PROSITE" id="PS51189">
    <property type="entry name" value="FAT"/>
    <property type="match status" value="1"/>
</dbReference>
<feature type="domain" description="PI3K/PI4K catalytic" evidence="3">
    <location>
        <begin position="3720"/>
        <end position="4048"/>
    </location>
</feature>
<proteinExistence type="inferred from homology"/>
<dbReference type="PROSITE" id="PS50290">
    <property type="entry name" value="PI3_4_KINASE_3"/>
    <property type="match status" value="1"/>
</dbReference>
<dbReference type="InterPro" id="IPR016024">
    <property type="entry name" value="ARM-type_fold"/>
</dbReference>
<dbReference type="InterPro" id="IPR003152">
    <property type="entry name" value="FATC_dom"/>
</dbReference>
<dbReference type="PANTHER" id="PTHR11139">
    <property type="entry name" value="ATAXIA TELANGIECTASIA MUTATED ATM -RELATED"/>
    <property type="match status" value="1"/>
</dbReference>
<dbReference type="InterPro" id="IPR011009">
    <property type="entry name" value="Kinase-like_dom_sf"/>
</dbReference>
<evidence type="ECO:0000256" key="2">
    <source>
        <dbReference type="SAM" id="MobiDB-lite"/>
    </source>
</evidence>
<dbReference type="GO" id="GO:0006281">
    <property type="term" value="P:DNA repair"/>
    <property type="evidence" value="ECO:0007669"/>
    <property type="project" value="TreeGrafter"/>
</dbReference>
<reference evidence="6" key="1">
    <citation type="submission" date="2022-07" db="EMBL/GenBank/DDBJ databases">
        <title>Phylogenomic reconstructions and comparative analyses of Kickxellomycotina fungi.</title>
        <authorList>
            <person name="Reynolds N.K."/>
            <person name="Stajich J.E."/>
            <person name="Barry K."/>
            <person name="Grigoriev I.V."/>
            <person name="Crous P."/>
            <person name="Smith M.E."/>
        </authorList>
    </citation>
    <scope>NUCLEOTIDE SEQUENCE</scope>
    <source>
        <strain evidence="6">RSA 567</strain>
    </source>
</reference>
<sequence length="4077" mass="456804">MVSTGLPNCEVYAARLADPGLDTPLKNTIIRELRESFDVYQSSNYAHVLSVLFPVFRDILLKQSPVFVSNTPEQRLRSAILEIIHRFPLNETLKPYVDDILQICLQLIRTENEDNAVLCLKILVELHRSYKNALEKYVQLFLDTVKEIYRNVGASVRDVFEGGETPGPVTPFANPFASPRPMSPLADASDATNKPLTKSMWSFKVLSECPVIVVMLCQAYRKYNADNMPTFIPLIVETLKLRVRQQEEACQAPEAQQQTFVGMSPTIKNRTSYLELIIAQVKTLSFLAFSLRNFSKTIQPYKQDLPTIVIHLLQDCPSEAASTRRELLIALRHILATDLRTAFVTKIDVLLDAEILIGRGVTSRETLRSIAFSTLADLVHHIRADLSPTQLARAVRMYADNLHDTTLASGIQSMSAKLLINLIDCIVAIPDKSVARQLLMQIFTTFTYKLESLGVQFVRVEHQYHQKSEALAQSADDSLSAATDSSPLAWSVGSTVEQYFAIQLGSSDSHGDFVKETRFLIKNLVSGIKHAVFVLKHCNPPPPTGVSNLQEYNAVARGFTTNEMGIFVSLFRAGVRCFNYYGLSGASTADDHSSSISTATDGKSSATGGPGKFSTGSKEEKELLEHFASVFIYVDPAIFQEVFLSQMEFLFEMTLQNTPLITVPQFFLASDAVSQSFASICLAFLMKRMDQLGGNDTHYTSVMVQLFKLVFMAVTLFPNTNEAVLKPHIGHIITSCLKLSGQARNPADYFHLLRALFRSIGGGRFEMLYKEVLPLLQMLLETLNMLLATSHERRMRELFVEICLTVPVRLSVLLPYLSLLMRPLVLALEPGSELVGQGLRTLELCIDNLTQEFLDPIMTPVINDIMAALWKHLRPEPYDQNLSHTTVRILGKLGGRNRRMFQSFPKLQHRAPVQPALALDLALHGVDKPQVLPLEDGLRVATKVLEDPTSKFYYKEKALTLVTAQLALLVDWSGLTPGSLHQLRAWFQRVASREQGDAAASGPIAEFAGSGTSTEELSSMTIRRTIHGLHGESQAAAALSSFQATQQSLKTQEEVLAAVIYTLFSAATDSGLRERALDLIEQVVRYFAVWHATHFCSSLDIPAEDLKPGSGTPAAAPANGVSSGPEAGSNYHAFVEALVRVLTAQSEDINHLGERALHLFYGTTKVLLNASAAPIPLPTLRGLLANDSSSLAVQPAEMEVDDAPGSSDNFSFSLVARLPFFQELAQRFCSCCYMEDFVKKLGGCRGIHVLAIQLPLGRDWLLTRIVDFTKALLYILKDSATTEHYGKSSHVDQTTQTLFQVMRACWEQNQLPPVLDSDQSQPTPADGLAMDMDSVDDKPAESTKPLDPDTITTPKPAPGDGEKRAGSPIAIDSAPPTTNVQSPQSPVPKPSASAETSPQLSSSKPGANTAELTATKSTSLDTKDSAAPTNSTAATLGPDLSMSQETEFWRTRFNSLIVLLITELTNPNINVRQTVRRCFQLLAELTHRQVSQLLTPVRERLLRPIFAKPLRALSTHMQIGNIDAITYCLSLRPPLLNISEALVRLLNEALALADAEDQALASRAPPMKCSGSLTSLRLVCLQLLATAMGSPEFMSSRQSLIQARIISVFFKSLYSKTPEIVDVANTGLKQVLTQLPKLPKELLQTGLRPILMSLSDHRRLSVHGLEALARMLELLTNYFKAEIGRKLLDHLNQLATPAMLLEASSRPLQDIEPIKVVVSILNIFHLLPPSAKIFLPELVTVTLQMESHLRRNVSSPFRPPLLKFLNHYPEESVVFFLNRLTSAPHCHLFASILQGADGETLREELMKQPDRMVTILRSARISLASTDGNPGEESIAEQSLVHRGEQASALGPGKSGSNTNDSADKATEQTPTIPDKPATTEAGSEAVKLDPKDMATVVLRSLHLVKIISQYQPQWLLDNRAVLDHWLAVVQLPLMHEKQRQCRDQPTVQDVLDLRAVVDTFMSVIRHDPHSPELVFDLLRFCAPCPAFDVIALRQFFWESVCLAFPASCKLTILTRFLALLADVASESEFLVRTLRLIINPMLTASLRGKDMDPVLSEGVVNEITVKLWNYLPNGLTLEQRHRLSDTFIVEILQFTALIVAYAPHTMVEAKKTVILFAWNFIKQDDLTTKHAAYVLLARFIAAFETPSKICVQIYVALLRAHQTEVRNLVRQALDCMTPVLPQRLPATGGEGQLSTWIRWTKKILVEDGHSVSQMVNVYQLLIRHSGLFFDHCEQFFPHVVSALTKLGLLQSVTTEIRQLTIDLADLVLTWERKRLEVTSPILTTDTAMEVDSPTALTGSPQVPKKRVRPMDEDCVVSSAPASKPKPPPSAPNHYVPPLFLRESVINYLVRFICYTNESSNRVGLIPRALVILKELLAPELWGDIQVKLTHFERTLLHSDITDSTLATVCHNLEVLVILVARAPPTWLGQQLSTLCRLLDKAVHSDNLAIVKALFPILGRLYQCLEQGDEVMDEDAVQVFKSTMDIIVNEGFQSTSNLFGALTILEVKGRAKAESLDPFIPALVKLVQKLTREHIDHPQTSTLSASGANVPTVAKKPLTITATPPGGAHTVPALVVDSPPDSPLNLLILTLNLLKVRISYLGDQRRWYLTSLISLIENSQSVELLASILTIVSEWVLDPQNLFPTVKEKANLLVTMISVEKRQDAGLTEAYLKLVENIYGDPAFARSELTVRLEQAFLLGTCFPNPALRDRFYAILDQSIPATLPVRLSYVIHMQNWESLGSYFWIQQALIILLGAVNATHPLGAPATAVKTPSIAALSPWLHTDAMDTDPSVIPITSPAPGETEADGFAQLATELMGFVHTLRTHTLQDVIVPFTQLIYLDDDLAANLWKDLFPMYWACLTSKQRHDLTKSLTFLLIKPYHRLQAHARPNVIQTILDGLLRCQPMPRLSPQLIKYLGKHFNAWHSALLILEKLLADTPPENPEDMEEDKVRGSMLDSLAELYWTLDEHDYFFGLWRRRASYMETNTALSYEQADVWDQAQAVYEKAQTRARKGGLPFTESEYCLWEDHWIRATQKLQQWDILMDLAKQDNNANLQLECAWRLWDWSVEGPAVTQLLDASSERQSARHQLYQSFLLLIQAQKDKKAMDDFAKACNAGIQRSLQLWHALPTNIGPAHTGHLHLFQLYVELQEAQQMYASLESTTATNVEAKSHELKTSLQTWRERLPNVWDDIQLWSDMVAWRQHMFTAINKTYLPLIPAITAKAGTGTNANAGATSFAYRGYHETAWIINRFARVARKHKLLDVCVDSLKKIYTLPNIEIQEAFLKLKEQAECYYENPAEWTTGLDAINNTNLIYFNGTQKAEFFALKGMFLAKLQSPNEAKGAFSEAIQSDMASGQAWAAWGHFNDRMFRETPANIVWGTHALSCYLHAAGIYKNAQSRRYIARILWLLSMDDTTGAMAKVFESYKGEMSVWYWNTFIPQLLTGLLQREAPICRQVLIHIAKLFPQAIHYHVRTAREEMLVLKRQAMLASGSATNDSSVSPNPTAPKDQPSPSPGENGGAPTKPAPDGTLSGATVAAGSVDATKPLQPWDHVEEIMRVLKTAFPLSGASIETMVEQIYNRLKPTTEEEIYRLLMALLNDAVQQLNLRLSHGVANMSLTAATEANLKKFADNMTPLLLKEAFVRDFLSDKLTLDPYIERLRMWRDRFEYLIDRRPTRQPLERFSHYLVEFEYQKYDEIDVPGQYQILQSDAELVRIDRFLPEVTLVRGHGYCHRRIQIRGHNGVVYPFIVQQPLPRQSRREERMLQMFRIFDRMLDTQRESRRRELSFTLPIVVPFAPQLRIVQDDPTYFSLQEVYEDYARRQDFPRDAPIAYYTEHLKHIDETHRHKNEYLNLKMDIIDRIGTTFVPCVLLRDYVLRFTPTYADFWLFRKQFTSQLAAMTFMTYVSSSGHRYPHKIHVSRGGGNIWTAEMVPTWTSQNPIFANIESVPFRLTPNLQTFIQPMGMEGGFVGSLMAIARSLVEPEDEMRDYLSIFIRDELHNWQAAHHKSLDQAALWDKVNQNIQAIMTKAEALSCQNDRARGADKVVPACQTVLDLMSHATNPEILARMDCIWMPWL</sequence>
<dbReference type="SMART" id="SM01343">
    <property type="entry name" value="FATC"/>
    <property type="match status" value="1"/>
</dbReference>
<dbReference type="OrthoDB" id="5570127at2759"/>
<feature type="compositionally biased region" description="Basic and acidic residues" evidence="2">
    <location>
        <begin position="1335"/>
        <end position="1347"/>
    </location>
</feature>
<organism evidence="6 7">
    <name type="scientific">Dimargaris verticillata</name>
    <dbReference type="NCBI Taxonomy" id="2761393"/>
    <lineage>
        <taxon>Eukaryota</taxon>
        <taxon>Fungi</taxon>
        <taxon>Fungi incertae sedis</taxon>
        <taxon>Zoopagomycota</taxon>
        <taxon>Kickxellomycotina</taxon>
        <taxon>Dimargaritomycetes</taxon>
        <taxon>Dimargaritales</taxon>
        <taxon>Dimargaritaceae</taxon>
        <taxon>Dimargaris</taxon>
    </lineage>
</organism>
<dbReference type="GO" id="GO:0005634">
    <property type="term" value="C:nucleus"/>
    <property type="evidence" value="ECO:0007669"/>
    <property type="project" value="TreeGrafter"/>
</dbReference>
<dbReference type="Pfam" id="PF00454">
    <property type="entry name" value="PI3_PI4_kinase"/>
    <property type="match status" value="1"/>
</dbReference>
<dbReference type="InterPro" id="IPR000403">
    <property type="entry name" value="PI3/4_kinase_cat_dom"/>
</dbReference>
<dbReference type="Gene3D" id="1.10.1070.11">
    <property type="entry name" value="Phosphatidylinositol 3-/4-kinase, catalytic domain"/>
    <property type="match status" value="1"/>
</dbReference>
<evidence type="ECO:0000313" key="7">
    <source>
        <dbReference type="Proteomes" id="UP001151582"/>
    </source>
</evidence>
<feature type="region of interest" description="Disordered" evidence="2">
    <location>
        <begin position="1824"/>
        <end position="1887"/>
    </location>
</feature>
<dbReference type="PROSITE" id="PS51190">
    <property type="entry name" value="FATC"/>
    <property type="match status" value="1"/>
</dbReference>
<feature type="compositionally biased region" description="Polar residues" evidence="2">
    <location>
        <begin position="3493"/>
        <end position="3503"/>
    </location>
</feature>
<dbReference type="InterPro" id="IPR046807">
    <property type="entry name" value="Tra1_central"/>
</dbReference>
<dbReference type="InterPro" id="IPR014009">
    <property type="entry name" value="PIK_FAT"/>
</dbReference>
<dbReference type="SMART" id="SM00146">
    <property type="entry name" value="PI3Kc"/>
    <property type="match status" value="1"/>
</dbReference>
<dbReference type="PANTHER" id="PTHR11139:SF1">
    <property type="entry name" value="TRANSFORMATION_TRANSCRIPTION DOMAIN-ASSOCIATED PROTEIN"/>
    <property type="match status" value="1"/>
</dbReference>
<feature type="region of interest" description="Disordered" evidence="2">
    <location>
        <begin position="2291"/>
        <end position="2310"/>
    </location>
</feature>
<protein>
    <submittedName>
        <fullName evidence="6">Transcription-associated protein 1</fullName>
    </submittedName>
</protein>
<accession>A0A9W8EC88</accession>
<dbReference type="GO" id="GO:0000124">
    <property type="term" value="C:SAGA complex"/>
    <property type="evidence" value="ECO:0007669"/>
    <property type="project" value="TreeGrafter"/>
</dbReference>